<gene>
    <name evidence="2" type="ORF">TWF506_003030</name>
</gene>
<dbReference type="EMBL" id="JAVHJM010000011">
    <property type="protein sequence ID" value="KAK6502448.1"/>
    <property type="molecule type" value="Genomic_DNA"/>
</dbReference>
<name>A0AAN8NHL9_9PEZI</name>
<feature type="region of interest" description="Disordered" evidence="1">
    <location>
        <begin position="1"/>
        <end position="56"/>
    </location>
</feature>
<organism evidence="2 3">
    <name type="scientific">Arthrobotrys conoides</name>
    <dbReference type="NCBI Taxonomy" id="74498"/>
    <lineage>
        <taxon>Eukaryota</taxon>
        <taxon>Fungi</taxon>
        <taxon>Dikarya</taxon>
        <taxon>Ascomycota</taxon>
        <taxon>Pezizomycotina</taxon>
        <taxon>Orbiliomycetes</taxon>
        <taxon>Orbiliales</taxon>
        <taxon>Orbiliaceae</taxon>
        <taxon>Arthrobotrys</taxon>
    </lineage>
</organism>
<evidence type="ECO:0000256" key="1">
    <source>
        <dbReference type="SAM" id="MobiDB-lite"/>
    </source>
</evidence>
<reference evidence="2 3" key="1">
    <citation type="submission" date="2019-10" db="EMBL/GenBank/DDBJ databases">
        <authorList>
            <person name="Palmer J.M."/>
        </authorList>
    </citation>
    <scope>NUCLEOTIDE SEQUENCE [LARGE SCALE GENOMIC DNA]</scope>
    <source>
        <strain evidence="2 3">TWF506</strain>
    </source>
</reference>
<dbReference type="Proteomes" id="UP001307849">
    <property type="component" value="Unassembled WGS sequence"/>
</dbReference>
<protein>
    <submittedName>
        <fullName evidence="2">Uncharacterized protein</fullName>
    </submittedName>
</protein>
<accession>A0AAN8NHL9</accession>
<sequence>MLTRNKRKNSGGDALVMDEVELKLKPTRPRRNQPLQPIASPSVAQNPAPPPGPGNDYNMALTAAVSAPEIPAFAEFAPVTHGIFDPAYQITPQDEQAIEERLRIVVEVRPFVLPGFQTLLRDLRVQYDVHTDGAWHREIERVVLHQEARGESETTNPRLLRRVLCWLLPRAYALRSI</sequence>
<keyword evidence="3" id="KW-1185">Reference proteome</keyword>
<dbReference type="AlphaFoldDB" id="A0AAN8NHL9"/>
<evidence type="ECO:0000313" key="2">
    <source>
        <dbReference type="EMBL" id="KAK6502448.1"/>
    </source>
</evidence>
<evidence type="ECO:0000313" key="3">
    <source>
        <dbReference type="Proteomes" id="UP001307849"/>
    </source>
</evidence>
<proteinExistence type="predicted"/>
<comment type="caution">
    <text evidence="2">The sequence shown here is derived from an EMBL/GenBank/DDBJ whole genome shotgun (WGS) entry which is preliminary data.</text>
</comment>